<proteinExistence type="predicted"/>
<sequence>MQSRGGKGLAFLDCGASGSSGLTRYWGCTSWRRVTRTRTLSSGSVLGGGLSVRWSSTWEPPGPPCFAGQTPCFSGNGDARFLIRNETLNVLRLFADYGPTGDLLDFTVQNRRMFALCMCLLALYLLVPYDGHPSSAIVGIAAQIEQRRDVVPMVLAETIMGLDAVKAGRTDTFAGSPLLLQMWLCDKVGLLREPAGGWVYEPRTWVERPFVHDEADEDEWTDFFRSLEEDHIAWRCHWLPLPDMTANHMGDTWVILAGLQGYAYYFPQRILRQYCIRQEVEYAVPATFSLPSFKHSVFEHYRTTWRDRVVWAPDPYPTIHLDRHYRDWIRMQMRAQRRRN</sequence>
<comment type="caution">
    <text evidence="1">The sequence shown here is derived from an EMBL/GenBank/DDBJ whole genome shotgun (WGS) entry which is preliminary data.</text>
</comment>
<name>A0ACB7Z5M8_9ERIC</name>
<protein>
    <submittedName>
        <fullName evidence="1">Uncharacterized protein</fullName>
    </submittedName>
</protein>
<accession>A0ACB7Z5M8</accession>
<organism evidence="1 2">
    <name type="scientific">Vaccinium darrowii</name>
    <dbReference type="NCBI Taxonomy" id="229202"/>
    <lineage>
        <taxon>Eukaryota</taxon>
        <taxon>Viridiplantae</taxon>
        <taxon>Streptophyta</taxon>
        <taxon>Embryophyta</taxon>
        <taxon>Tracheophyta</taxon>
        <taxon>Spermatophyta</taxon>
        <taxon>Magnoliopsida</taxon>
        <taxon>eudicotyledons</taxon>
        <taxon>Gunneridae</taxon>
        <taxon>Pentapetalae</taxon>
        <taxon>asterids</taxon>
        <taxon>Ericales</taxon>
        <taxon>Ericaceae</taxon>
        <taxon>Vaccinioideae</taxon>
        <taxon>Vaccinieae</taxon>
        <taxon>Vaccinium</taxon>
    </lineage>
</organism>
<evidence type="ECO:0000313" key="2">
    <source>
        <dbReference type="Proteomes" id="UP000828048"/>
    </source>
</evidence>
<dbReference type="Proteomes" id="UP000828048">
    <property type="component" value="Chromosome 4"/>
</dbReference>
<gene>
    <name evidence="1" type="ORF">Vadar_024036</name>
</gene>
<reference evidence="1 2" key="1">
    <citation type="journal article" date="2021" name="Hortic Res">
        <title>High-quality reference genome and annotation aids understanding of berry development for evergreen blueberry (Vaccinium darrowii).</title>
        <authorList>
            <person name="Yu J."/>
            <person name="Hulse-Kemp A.M."/>
            <person name="Babiker E."/>
            <person name="Staton M."/>
        </authorList>
    </citation>
    <scope>NUCLEOTIDE SEQUENCE [LARGE SCALE GENOMIC DNA]</scope>
    <source>
        <strain evidence="2">cv. NJ 8807/NJ 8810</strain>
        <tissue evidence="1">Young leaf</tissue>
    </source>
</reference>
<evidence type="ECO:0000313" key="1">
    <source>
        <dbReference type="EMBL" id="KAH7861268.1"/>
    </source>
</evidence>
<keyword evidence="2" id="KW-1185">Reference proteome</keyword>
<dbReference type="EMBL" id="CM037154">
    <property type="protein sequence ID" value="KAH7861268.1"/>
    <property type="molecule type" value="Genomic_DNA"/>
</dbReference>